<keyword evidence="1" id="KW-0479">Metal-binding</keyword>
<feature type="domain" description="FLYWCH-type" evidence="4">
    <location>
        <begin position="7"/>
        <end position="68"/>
    </location>
</feature>
<evidence type="ECO:0000313" key="7">
    <source>
        <dbReference type="WBParaSite" id="MhA1_Contig1986.frz3.gene2"/>
    </source>
</evidence>
<keyword evidence="3" id="KW-0862">Zinc</keyword>
<dbReference type="Proteomes" id="UP000095281">
    <property type="component" value="Unplaced"/>
</dbReference>
<accession>A0A1I8BE83</accession>
<feature type="domain" description="MULE transposase" evidence="5">
    <location>
        <begin position="178"/>
        <end position="246"/>
    </location>
</feature>
<dbReference type="GO" id="GO:0008270">
    <property type="term" value="F:zinc ion binding"/>
    <property type="evidence" value="ECO:0007669"/>
    <property type="project" value="UniProtKB-KW"/>
</dbReference>
<evidence type="ECO:0000256" key="1">
    <source>
        <dbReference type="ARBA" id="ARBA00022723"/>
    </source>
</evidence>
<evidence type="ECO:0000259" key="5">
    <source>
        <dbReference type="Pfam" id="PF10551"/>
    </source>
</evidence>
<dbReference type="Pfam" id="PF10551">
    <property type="entry name" value="MULE"/>
    <property type="match status" value="1"/>
</dbReference>
<name>A0A1I8BE83_MELHA</name>
<sequence>MLQIGEIKTEKGKEKLNYDGHLYIFDKLNSTETIKFWRCEFKTEGMEKCKGRIWTTLENGFVRLVTPHTCELNPARVVAQQVKTGMKRRAVDTMEAPTVIRAQILQNTCSPALAEVPSKKATNLMIQRARKEVNVPPAMPANLHQLVIPAAYQEQFLLSDSGVYYEGGNENPQRRDRWVFPVCHALLTCKTQATYEKMFNMIRASWPAFNPSSFSIDFESAVTNAIQNVFNGHCCIRYCFFHFVRNMKKLAEQNLFQRYNLDPTFAEYANMLTSIAFVPVCDLTTAVNALDIEFRNAPEMEPMLDWYFLFSFGDRDTDVDFSHFIAGREPPPKRKKYRDADARILAKVQNYRLDLPAAINALDINNDHNYNHNPQHIIEYLKGISRNYRMNP</sequence>
<organism evidence="6 7">
    <name type="scientific">Meloidogyne hapla</name>
    <name type="common">Root-knot nematode worm</name>
    <dbReference type="NCBI Taxonomy" id="6305"/>
    <lineage>
        <taxon>Eukaryota</taxon>
        <taxon>Metazoa</taxon>
        <taxon>Ecdysozoa</taxon>
        <taxon>Nematoda</taxon>
        <taxon>Chromadorea</taxon>
        <taxon>Rhabditida</taxon>
        <taxon>Tylenchina</taxon>
        <taxon>Tylenchomorpha</taxon>
        <taxon>Tylenchoidea</taxon>
        <taxon>Meloidogynidae</taxon>
        <taxon>Meloidogyninae</taxon>
        <taxon>Meloidogyne</taxon>
    </lineage>
</organism>
<evidence type="ECO:0000256" key="3">
    <source>
        <dbReference type="ARBA" id="ARBA00022833"/>
    </source>
</evidence>
<protein>
    <submittedName>
        <fullName evidence="7">FLYWCH-type domain-containing protein</fullName>
    </submittedName>
</protein>
<dbReference type="Gene3D" id="2.20.25.240">
    <property type="match status" value="1"/>
</dbReference>
<evidence type="ECO:0000259" key="4">
    <source>
        <dbReference type="Pfam" id="PF04500"/>
    </source>
</evidence>
<dbReference type="InterPro" id="IPR018289">
    <property type="entry name" value="MULE_transposase_dom"/>
</dbReference>
<evidence type="ECO:0000256" key="2">
    <source>
        <dbReference type="ARBA" id="ARBA00022771"/>
    </source>
</evidence>
<dbReference type="Pfam" id="PF04500">
    <property type="entry name" value="FLYWCH"/>
    <property type="match status" value="1"/>
</dbReference>
<dbReference type="InterPro" id="IPR007588">
    <property type="entry name" value="Znf_FLYWCH"/>
</dbReference>
<dbReference type="WBParaSite" id="MhA1_Contig1986.frz3.gene2">
    <property type="protein sequence ID" value="MhA1_Contig1986.frz3.gene2"/>
    <property type="gene ID" value="MhA1_Contig1986.frz3.gene2"/>
</dbReference>
<evidence type="ECO:0000313" key="6">
    <source>
        <dbReference type="Proteomes" id="UP000095281"/>
    </source>
</evidence>
<dbReference type="AlphaFoldDB" id="A0A1I8BE83"/>
<keyword evidence="2" id="KW-0863">Zinc-finger</keyword>
<reference evidence="7" key="1">
    <citation type="submission" date="2016-11" db="UniProtKB">
        <authorList>
            <consortium name="WormBaseParasite"/>
        </authorList>
    </citation>
    <scope>IDENTIFICATION</scope>
</reference>
<keyword evidence="6" id="KW-1185">Reference proteome</keyword>
<proteinExistence type="predicted"/>